<dbReference type="InterPro" id="IPR011989">
    <property type="entry name" value="ARM-like"/>
</dbReference>
<evidence type="ECO:0008006" key="4">
    <source>
        <dbReference type="Google" id="ProtNLM"/>
    </source>
</evidence>
<gene>
    <name evidence="2" type="ORF">JOE57_001388</name>
</gene>
<organism evidence="2 3">
    <name type="scientific">Microlunatus panaciterrae</name>
    <dbReference type="NCBI Taxonomy" id="400768"/>
    <lineage>
        <taxon>Bacteria</taxon>
        <taxon>Bacillati</taxon>
        <taxon>Actinomycetota</taxon>
        <taxon>Actinomycetes</taxon>
        <taxon>Propionibacteriales</taxon>
        <taxon>Propionibacteriaceae</taxon>
        <taxon>Microlunatus</taxon>
    </lineage>
</organism>
<dbReference type="Pfam" id="PF13646">
    <property type="entry name" value="HEAT_2"/>
    <property type="match status" value="1"/>
</dbReference>
<protein>
    <recommendedName>
        <fullName evidence="4">HEAT repeat-containing protein</fullName>
    </recommendedName>
</protein>
<dbReference type="Proteomes" id="UP000704762">
    <property type="component" value="Unassembled WGS sequence"/>
</dbReference>
<proteinExistence type="predicted"/>
<feature type="transmembrane region" description="Helical" evidence="1">
    <location>
        <begin position="12"/>
        <end position="34"/>
    </location>
</feature>
<keyword evidence="1" id="KW-0472">Membrane</keyword>
<keyword evidence="1" id="KW-1133">Transmembrane helix</keyword>
<dbReference type="SUPFAM" id="SSF48371">
    <property type="entry name" value="ARM repeat"/>
    <property type="match status" value="1"/>
</dbReference>
<accession>A0ABS2RHN1</accession>
<keyword evidence="3" id="KW-1185">Reference proteome</keyword>
<evidence type="ECO:0000256" key="1">
    <source>
        <dbReference type="SAM" id="Phobius"/>
    </source>
</evidence>
<comment type="caution">
    <text evidence="2">The sequence shown here is derived from an EMBL/GenBank/DDBJ whole genome shotgun (WGS) entry which is preliminary data.</text>
</comment>
<dbReference type="RefSeq" id="WP_204917001.1">
    <property type="nucleotide sequence ID" value="NZ_BAAAQP010000008.1"/>
</dbReference>
<name>A0ABS2RHN1_9ACTN</name>
<dbReference type="InterPro" id="IPR004155">
    <property type="entry name" value="PBS_lyase_HEAT"/>
</dbReference>
<evidence type="ECO:0000313" key="2">
    <source>
        <dbReference type="EMBL" id="MBM7798467.1"/>
    </source>
</evidence>
<dbReference type="SMART" id="SM00567">
    <property type="entry name" value="EZ_HEAT"/>
    <property type="match status" value="3"/>
</dbReference>
<evidence type="ECO:0000313" key="3">
    <source>
        <dbReference type="Proteomes" id="UP000704762"/>
    </source>
</evidence>
<dbReference type="EMBL" id="JAFBCF010000001">
    <property type="protein sequence ID" value="MBM7798467.1"/>
    <property type="molecule type" value="Genomic_DNA"/>
</dbReference>
<keyword evidence="1" id="KW-0812">Transmembrane</keyword>
<dbReference type="InterPro" id="IPR016024">
    <property type="entry name" value="ARM-type_fold"/>
</dbReference>
<dbReference type="Gene3D" id="1.25.10.10">
    <property type="entry name" value="Leucine-rich Repeat Variant"/>
    <property type="match status" value="2"/>
</dbReference>
<sequence>MEPTTDLLNGALVVAAIAAVLLLVVLFTVTLVRAGRRRRWGDNREAWLATLGELMTAEGAEIGPETAAGESKVASLSRRDQVSTVSDLTGQLTDGTARRVLESGGSAQLAATAARWTSSSRWWRRLHGVRTLNLMGADEPDLLRLVDDRHPQVRAEAAAWVARHPTDAGLDRLFALLDDQVALCRFAAEDALLVAGRAALPALLRYLQSDQSARRETAFRLASHHGGIELGAVAVHGCADRRPTVRAAAAQLLTATADPRAAEVLISLLDDADPRVRSAAAHGLGALEHWQAAGLLRARLSDPVWEVSRAAAGGLRALGPAGRLYLRRATTDVDEAVAGMASHVLELPAFAVEARES</sequence>
<reference evidence="2 3" key="1">
    <citation type="submission" date="2021-01" db="EMBL/GenBank/DDBJ databases">
        <title>Sequencing the genomes of 1000 actinobacteria strains.</title>
        <authorList>
            <person name="Klenk H.-P."/>
        </authorList>
    </citation>
    <scope>NUCLEOTIDE SEQUENCE [LARGE SCALE GENOMIC DNA]</scope>
    <source>
        <strain evidence="2 3">DSM 18662</strain>
    </source>
</reference>